<proteinExistence type="predicted"/>
<keyword evidence="2" id="KW-1185">Reference proteome</keyword>
<sequence length="299" mass="32872">MTNRIPLTIAATSYDLAIPVTSGEIELAGVEPSFVDLPLPGTLAEFLETPSWDVAEVPAAEYVARRLSGHDDVIALPVFLSRMFRHGCLHVTSRIRAPEDLRGARVAVASGETTTAVWVRGMLSDMFGVGPDDVTWVDGAELLGAGGVDAVISARPPAAEPGLTTPLFGRPGPLEREYLGKTRSFPILNVLAVRPEILARHRWLASNLYRAFEIARRRYFYRLEDIRASRVPIPSVAGYMHGLRDVFGGEVWPYGIDPNRPTLETLVRYLTEQGLAPRESAGTDIRRLFAPYESFVDGM</sequence>
<dbReference type="SUPFAM" id="SSF53850">
    <property type="entry name" value="Periplasmic binding protein-like II"/>
    <property type="match status" value="1"/>
</dbReference>
<evidence type="ECO:0000313" key="1">
    <source>
        <dbReference type="EMBL" id="KAA9159052.1"/>
    </source>
</evidence>
<comment type="caution">
    <text evidence="1">The sequence shown here is derived from an EMBL/GenBank/DDBJ whole genome shotgun (WGS) entry which is preliminary data.</text>
</comment>
<protein>
    <recommendedName>
        <fullName evidence="3">ABC transporter substrate-binding protein</fullName>
    </recommendedName>
</protein>
<name>A0A5N0V0F1_9PSEU</name>
<organism evidence="1 2">
    <name type="scientific">Amycolatopsis acidicola</name>
    <dbReference type="NCBI Taxonomy" id="2596893"/>
    <lineage>
        <taxon>Bacteria</taxon>
        <taxon>Bacillati</taxon>
        <taxon>Actinomycetota</taxon>
        <taxon>Actinomycetes</taxon>
        <taxon>Pseudonocardiales</taxon>
        <taxon>Pseudonocardiaceae</taxon>
        <taxon>Amycolatopsis</taxon>
    </lineage>
</organism>
<evidence type="ECO:0008006" key="3">
    <source>
        <dbReference type="Google" id="ProtNLM"/>
    </source>
</evidence>
<accession>A0A5N0V0F1</accession>
<evidence type="ECO:0000313" key="2">
    <source>
        <dbReference type="Proteomes" id="UP000319769"/>
    </source>
</evidence>
<dbReference type="Proteomes" id="UP000319769">
    <property type="component" value="Unassembled WGS sequence"/>
</dbReference>
<dbReference type="Gene3D" id="3.40.190.10">
    <property type="entry name" value="Periplasmic binding protein-like II"/>
    <property type="match status" value="2"/>
</dbReference>
<dbReference type="AlphaFoldDB" id="A0A5N0V0F1"/>
<dbReference type="RefSeq" id="WP_150980435.1">
    <property type="nucleotide sequence ID" value="NZ_VMNW02000031.1"/>
</dbReference>
<reference evidence="1" key="1">
    <citation type="submission" date="2019-09" db="EMBL/GenBank/DDBJ databases">
        <authorList>
            <person name="Teo W.F.A."/>
            <person name="Duangmal K."/>
        </authorList>
    </citation>
    <scope>NUCLEOTIDE SEQUENCE [LARGE SCALE GENOMIC DNA]</scope>
    <source>
        <strain evidence="1">K81G1</strain>
    </source>
</reference>
<dbReference type="EMBL" id="VMNW02000031">
    <property type="protein sequence ID" value="KAA9159052.1"/>
    <property type="molecule type" value="Genomic_DNA"/>
</dbReference>
<gene>
    <name evidence="1" type="ORF">FPZ12_021105</name>
</gene>
<dbReference type="OrthoDB" id="3805543at2"/>